<dbReference type="SUPFAM" id="SSF53633">
    <property type="entry name" value="Carbamate kinase-like"/>
    <property type="match status" value="1"/>
</dbReference>
<dbReference type="Gene3D" id="3.40.1160.10">
    <property type="entry name" value="Acetylglutamate kinase-like"/>
    <property type="match status" value="1"/>
</dbReference>
<evidence type="ECO:0000313" key="17">
    <source>
        <dbReference type="Proteomes" id="UP000229307"/>
    </source>
</evidence>
<dbReference type="GO" id="GO:0009090">
    <property type="term" value="P:homoserine biosynthetic process"/>
    <property type="evidence" value="ECO:0007669"/>
    <property type="project" value="TreeGrafter"/>
</dbReference>
<dbReference type="Gene3D" id="3.30.2130.10">
    <property type="entry name" value="VC0802-like"/>
    <property type="match status" value="1"/>
</dbReference>
<evidence type="ECO:0000256" key="6">
    <source>
        <dbReference type="ARBA" id="ARBA00022679"/>
    </source>
</evidence>
<dbReference type="FunFam" id="3.30.2130.10:FF:000002">
    <property type="entry name" value="Aspartokinase"/>
    <property type="match status" value="1"/>
</dbReference>
<evidence type="ECO:0000256" key="3">
    <source>
        <dbReference type="ARBA" id="ARBA00005139"/>
    </source>
</evidence>
<dbReference type="Pfam" id="PF00696">
    <property type="entry name" value="AA_kinase"/>
    <property type="match status" value="1"/>
</dbReference>
<dbReference type="InterPro" id="IPR018042">
    <property type="entry name" value="Aspartate_kinase_CS"/>
</dbReference>
<keyword evidence="5 14" id="KW-0028">Amino-acid biosynthesis</keyword>
<evidence type="ECO:0000256" key="10">
    <source>
        <dbReference type="ARBA" id="ARBA00023154"/>
    </source>
</evidence>
<dbReference type="PANTHER" id="PTHR21499">
    <property type="entry name" value="ASPARTATE KINASE"/>
    <property type="match status" value="1"/>
</dbReference>
<comment type="catalytic activity">
    <reaction evidence="11 13">
        <text>L-aspartate + ATP = 4-phospho-L-aspartate + ADP</text>
        <dbReference type="Rhea" id="RHEA:23776"/>
        <dbReference type="ChEBI" id="CHEBI:29991"/>
        <dbReference type="ChEBI" id="CHEBI:30616"/>
        <dbReference type="ChEBI" id="CHEBI:57535"/>
        <dbReference type="ChEBI" id="CHEBI:456216"/>
        <dbReference type="EC" id="2.7.2.4"/>
    </reaction>
</comment>
<reference evidence="17" key="1">
    <citation type="submission" date="2017-09" db="EMBL/GenBank/DDBJ databases">
        <title>Depth-based differentiation of microbial function through sediment-hosted aquifers and enrichment of novel symbionts in the deep terrestrial subsurface.</title>
        <authorList>
            <person name="Probst A.J."/>
            <person name="Ladd B."/>
            <person name="Jarett J.K."/>
            <person name="Geller-Mcgrath D.E."/>
            <person name="Sieber C.M.K."/>
            <person name="Emerson J.B."/>
            <person name="Anantharaman K."/>
            <person name="Thomas B.C."/>
            <person name="Malmstrom R."/>
            <person name="Stieglmeier M."/>
            <person name="Klingl A."/>
            <person name="Woyke T."/>
            <person name="Ryan C.M."/>
            <person name="Banfield J.F."/>
        </authorList>
    </citation>
    <scope>NUCLEOTIDE SEQUENCE [LARGE SCALE GENOMIC DNA]</scope>
</reference>
<dbReference type="UniPathway" id="UPA00034">
    <property type="reaction ID" value="UER00015"/>
</dbReference>
<organism evidence="16 17">
    <name type="scientific">Candidatus Desantisbacteria bacterium CG_4_10_14_0_8_um_filter_48_22</name>
    <dbReference type="NCBI Taxonomy" id="1974543"/>
    <lineage>
        <taxon>Bacteria</taxon>
        <taxon>Candidatus Desantisiibacteriota</taxon>
    </lineage>
</organism>
<dbReference type="InterPro" id="IPR001048">
    <property type="entry name" value="Asp/Glu/Uridylate_kinase"/>
</dbReference>
<evidence type="ECO:0000259" key="15">
    <source>
        <dbReference type="PROSITE" id="PS51671"/>
    </source>
</evidence>
<dbReference type="PIRSF" id="PIRSF000726">
    <property type="entry name" value="Asp_kin"/>
    <property type="match status" value="1"/>
</dbReference>
<feature type="binding site" evidence="12">
    <location>
        <position position="74"/>
    </location>
    <ligand>
        <name>substrate</name>
    </ligand>
</feature>
<accession>A0A2M7SEQ4</accession>
<dbReference type="EMBL" id="PFMR01000055">
    <property type="protein sequence ID" value="PIZ17988.1"/>
    <property type="molecule type" value="Genomic_DNA"/>
</dbReference>
<gene>
    <name evidence="16" type="ORF">COY52_01850</name>
</gene>
<proteinExistence type="inferred from homology"/>
<evidence type="ECO:0000256" key="11">
    <source>
        <dbReference type="ARBA" id="ARBA00047872"/>
    </source>
</evidence>
<dbReference type="EC" id="2.7.2.4" evidence="13"/>
<feature type="binding site" evidence="12">
    <location>
        <begin position="7"/>
        <end position="10"/>
    </location>
    <ligand>
        <name>ATP</name>
        <dbReference type="ChEBI" id="CHEBI:30616"/>
    </ligand>
</feature>
<evidence type="ECO:0000256" key="9">
    <source>
        <dbReference type="ARBA" id="ARBA00022840"/>
    </source>
</evidence>
<dbReference type="NCBIfam" id="TIGR00656">
    <property type="entry name" value="asp_kin_monofn"/>
    <property type="match status" value="1"/>
</dbReference>
<dbReference type="Pfam" id="PF22468">
    <property type="entry name" value="ACT_9"/>
    <property type="match status" value="1"/>
</dbReference>
<dbReference type="InterPro" id="IPR045865">
    <property type="entry name" value="ACT-like_dom_sf"/>
</dbReference>
<dbReference type="CDD" id="cd04246">
    <property type="entry name" value="AAK_AK-DapG-like"/>
    <property type="match status" value="1"/>
</dbReference>
<dbReference type="Proteomes" id="UP000229307">
    <property type="component" value="Unassembled WGS sequence"/>
</dbReference>
<dbReference type="FunFam" id="3.40.1160.10:FF:000002">
    <property type="entry name" value="Aspartokinase"/>
    <property type="match status" value="1"/>
</dbReference>
<protein>
    <recommendedName>
        <fullName evidence="13">Aspartokinase</fullName>
        <ecNumber evidence="13">2.7.2.4</ecNumber>
    </recommendedName>
</protein>
<dbReference type="Pfam" id="PF01842">
    <property type="entry name" value="ACT"/>
    <property type="match status" value="1"/>
</dbReference>
<dbReference type="NCBIfam" id="TIGR00657">
    <property type="entry name" value="asp_kinases"/>
    <property type="match status" value="1"/>
</dbReference>
<dbReference type="SUPFAM" id="SSF55021">
    <property type="entry name" value="ACT-like"/>
    <property type="match status" value="2"/>
</dbReference>
<dbReference type="PANTHER" id="PTHR21499:SF3">
    <property type="entry name" value="ASPARTOKINASE"/>
    <property type="match status" value="1"/>
</dbReference>
<keyword evidence="8 13" id="KW-0418">Kinase</keyword>
<comment type="pathway">
    <text evidence="1 14">Amino-acid biosynthesis; L-lysine biosynthesis via DAP pathway; (S)-tetrahydrodipicolinate from L-aspartate: step 1/4.</text>
</comment>
<evidence type="ECO:0000256" key="13">
    <source>
        <dbReference type="RuleBase" id="RU003448"/>
    </source>
</evidence>
<keyword evidence="10" id="KW-0457">Lysine biosynthesis</keyword>
<dbReference type="InterPro" id="IPR002912">
    <property type="entry name" value="ACT_dom"/>
</dbReference>
<evidence type="ECO:0000313" key="16">
    <source>
        <dbReference type="EMBL" id="PIZ17988.1"/>
    </source>
</evidence>
<dbReference type="PROSITE" id="PS00324">
    <property type="entry name" value="ASPARTOKINASE"/>
    <property type="match status" value="1"/>
</dbReference>
<evidence type="ECO:0000256" key="12">
    <source>
        <dbReference type="PIRSR" id="PIRSR000726-1"/>
    </source>
</evidence>
<sequence length="417" mass="44425">MKILVQKFGGTSVADPEKVRKVARIAVSARKQGYAVAVVVSAPGDMTDDLIDYASAVSKKIPDREMDMLMAIGEQKSIASLAMALAEMGQKAVSFTGEQAGILTDGIFGKARILRIDPSKVLKALKEGSIAVVAGFQGVDRKGEITTLGRGGSDTTAVALAVAIKADMCDIYTDVKGVFTSDPRVVQGAKRIRTISYDEALEMTSLGAKVLHPRSAEIAKVYGLKVRVRSSFNPGDAGTLVFDTGSGKKLKIKTRGEDMERTYVVSATADKNQAKVTVVGVPDRPGIVSKIFSPIAKGRISVDVIVQNVSHKGHTDVSFTISRVDLSRTMAIVKKVAKELRAQTVMHASGVAKVSIVGAGMYSYPGVAAKMFTALAKKGINIEMISTSEIKISCVVEEKDADNAVRALNREFRLGKK</sequence>
<dbReference type="CDD" id="cd04923">
    <property type="entry name" value="ACT_AK-LysC-DapG-like_2"/>
    <property type="match status" value="1"/>
</dbReference>
<comment type="similarity">
    <text evidence="4 13">Belongs to the aspartokinase family.</text>
</comment>
<evidence type="ECO:0000256" key="7">
    <source>
        <dbReference type="ARBA" id="ARBA00022741"/>
    </source>
</evidence>
<dbReference type="AlphaFoldDB" id="A0A2M7SEQ4"/>
<dbReference type="NCBIfam" id="NF005154">
    <property type="entry name" value="PRK06635.1-2"/>
    <property type="match status" value="1"/>
</dbReference>
<evidence type="ECO:0000256" key="5">
    <source>
        <dbReference type="ARBA" id="ARBA00022605"/>
    </source>
</evidence>
<evidence type="ECO:0000256" key="1">
    <source>
        <dbReference type="ARBA" id="ARBA00004766"/>
    </source>
</evidence>
<keyword evidence="6 13" id="KW-0808">Transferase</keyword>
<dbReference type="UniPathway" id="UPA00051">
    <property type="reaction ID" value="UER00462"/>
</dbReference>
<dbReference type="NCBIfam" id="NF005155">
    <property type="entry name" value="PRK06635.1-4"/>
    <property type="match status" value="1"/>
</dbReference>
<evidence type="ECO:0000256" key="14">
    <source>
        <dbReference type="RuleBase" id="RU004249"/>
    </source>
</evidence>
<dbReference type="CDD" id="cd04913">
    <property type="entry name" value="ACT_AKii-LysC-BS-like_1"/>
    <property type="match status" value="1"/>
</dbReference>
<comment type="pathway">
    <text evidence="2 14">Amino-acid biosynthesis; L-methionine biosynthesis via de novo pathway; L-homoserine from L-aspartate: step 1/3.</text>
</comment>
<feature type="binding site" evidence="12">
    <location>
        <position position="47"/>
    </location>
    <ligand>
        <name>substrate</name>
    </ligand>
</feature>
<dbReference type="InterPro" id="IPR036393">
    <property type="entry name" value="AceGlu_kinase-like_sf"/>
</dbReference>
<keyword evidence="7 12" id="KW-0547">Nucleotide-binding</keyword>
<dbReference type="UniPathway" id="UPA00050">
    <property type="reaction ID" value="UER00461"/>
</dbReference>
<dbReference type="GO" id="GO:0004072">
    <property type="term" value="F:aspartate kinase activity"/>
    <property type="evidence" value="ECO:0007669"/>
    <property type="project" value="UniProtKB-EC"/>
</dbReference>
<evidence type="ECO:0000256" key="8">
    <source>
        <dbReference type="ARBA" id="ARBA00022777"/>
    </source>
</evidence>
<dbReference type="GO" id="GO:0009089">
    <property type="term" value="P:lysine biosynthetic process via diaminopimelate"/>
    <property type="evidence" value="ECO:0007669"/>
    <property type="project" value="UniProtKB-UniPathway"/>
</dbReference>
<dbReference type="GO" id="GO:0005524">
    <property type="term" value="F:ATP binding"/>
    <property type="evidence" value="ECO:0007669"/>
    <property type="project" value="UniProtKB-KW"/>
</dbReference>
<comment type="pathway">
    <text evidence="3 14">Amino-acid biosynthesis; L-threonine biosynthesis; L-threonine from L-aspartate: step 1/5.</text>
</comment>
<evidence type="ECO:0000256" key="2">
    <source>
        <dbReference type="ARBA" id="ARBA00004986"/>
    </source>
</evidence>
<dbReference type="PROSITE" id="PS51671">
    <property type="entry name" value="ACT"/>
    <property type="match status" value="1"/>
</dbReference>
<feature type="binding site" evidence="12">
    <location>
        <position position="184"/>
    </location>
    <ligand>
        <name>ATP</name>
        <dbReference type="ChEBI" id="CHEBI:30616"/>
    </ligand>
</feature>
<dbReference type="GO" id="GO:0005829">
    <property type="term" value="C:cytosol"/>
    <property type="evidence" value="ECO:0007669"/>
    <property type="project" value="TreeGrafter"/>
</dbReference>
<feature type="binding site" evidence="12">
    <location>
        <begin position="173"/>
        <end position="174"/>
    </location>
    <ligand>
        <name>ATP</name>
        <dbReference type="ChEBI" id="CHEBI:30616"/>
    </ligand>
</feature>
<feature type="domain" description="ACT" evidence="15">
    <location>
        <begin position="276"/>
        <end position="359"/>
    </location>
</feature>
<dbReference type="InterPro" id="IPR054352">
    <property type="entry name" value="ACT_Aspartokinase"/>
</dbReference>
<evidence type="ECO:0000256" key="4">
    <source>
        <dbReference type="ARBA" id="ARBA00010122"/>
    </source>
</evidence>
<comment type="caution">
    <text evidence="16">The sequence shown here is derived from an EMBL/GenBank/DDBJ whole genome shotgun (WGS) entry which is preliminary data.</text>
</comment>
<dbReference type="GO" id="GO:0009088">
    <property type="term" value="P:threonine biosynthetic process"/>
    <property type="evidence" value="ECO:0007669"/>
    <property type="project" value="UniProtKB-UniPathway"/>
</dbReference>
<feature type="binding site" evidence="12">
    <location>
        <begin position="209"/>
        <end position="210"/>
    </location>
    <ligand>
        <name>ATP</name>
        <dbReference type="ChEBI" id="CHEBI:30616"/>
    </ligand>
</feature>
<dbReference type="InterPro" id="IPR005260">
    <property type="entry name" value="Asp_kin_monofn"/>
</dbReference>
<name>A0A2M7SEQ4_9BACT</name>
<keyword evidence="9 12" id="KW-0067">ATP-binding</keyword>
<dbReference type="InterPro" id="IPR001341">
    <property type="entry name" value="Asp_kinase"/>
</dbReference>